<dbReference type="RefSeq" id="WP_190998117.1">
    <property type="nucleotide sequence ID" value="NZ_JACXSI010000020.1"/>
</dbReference>
<dbReference type="InterPro" id="IPR053959">
    <property type="entry name" value="YvlB/LiaX_N"/>
</dbReference>
<dbReference type="Proteomes" id="UP000602076">
    <property type="component" value="Unassembled WGS sequence"/>
</dbReference>
<dbReference type="AlphaFoldDB" id="A0A927CWR2"/>
<feature type="domain" description="DUF4097" evidence="1">
    <location>
        <begin position="110"/>
        <end position="334"/>
    </location>
</feature>
<evidence type="ECO:0000313" key="3">
    <source>
        <dbReference type="EMBL" id="MBD3108574.1"/>
    </source>
</evidence>
<keyword evidence="4" id="KW-1185">Reference proteome</keyword>
<protein>
    <submittedName>
        <fullName evidence="3">DUF4097 domain-containing protein</fullName>
    </submittedName>
</protein>
<sequence length="363" mass="40613">MQDEKKRILKLVEEGKITASEALSLLELLEDEAKQNSAKEKEIVNDLSTVVILDEEEKKEQDTKKKIASAKDMIFDFVDNVMTKVKDLDLNLSKSANVNHAFQHTYEPFKEIDIEVANGNVEIAVWEQDDIKVECEAKVYRTDNTDEARKTLLDEVTFSIKDNKLYYIVGQKWMRVNSKLYLPKNHLDKLKVRLFNGNILGNTLDVDQLKIKTANGKITLNDLTSLKVDLETANGNIELNELNAIKVECDTINGAIKSNGSFQEADFETFNGLISVENCGENVKLLKAKSASGAILITVPQNIHASGEAKSYLGGLKVNLQGMKIVEEKNEVVQKAIKFTNELDSQTSIYAESKTASVSIKHN</sequence>
<comment type="caution">
    <text evidence="3">The sequence shown here is derived from an EMBL/GenBank/DDBJ whole genome shotgun (WGS) entry which is preliminary data.</text>
</comment>
<dbReference type="Pfam" id="PF22746">
    <property type="entry name" value="SHOCT-like_DUF2089-C"/>
    <property type="match status" value="1"/>
</dbReference>
<proteinExistence type="predicted"/>
<reference evidence="3" key="1">
    <citation type="submission" date="2020-09" db="EMBL/GenBank/DDBJ databases">
        <title>Bacillus faecalis sp. nov., a moderately halophilic bacterium isolated from cow faeces.</title>
        <authorList>
            <person name="Jiang L."/>
            <person name="Lee J."/>
        </authorList>
    </citation>
    <scope>NUCLEOTIDE SEQUENCE</scope>
    <source>
        <strain evidence="3">AGMB 02131</strain>
    </source>
</reference>
<organism evidence="3 4">
    <name type="scientific">Peribacillus faecalis</name>
    <dbReference type="NCBI Taxonomy" id="2772559"/>
    <lineage>
        <taxon>Bacteria</taxon>
        <taxon>Bacillati</taxon>
        <taxon>Bacillota</taxon>
        <taxon>Bacilli</taxon>
        <taxon>Bacillales</taxon>
        <taxon>Bacillaceae</taxon>
        <taxon>Peribacillus</taxon>
    </lineage>
</organism>
<dbReference type="EMBL" id="JACXSI010000020">
    <property type="protein sequence ID" value="MBD3108574.1"/>
    <property type="molecule type" value="Genomic_DNA"/>
</dbReference>
<evidence type="ECO:0000259" key="1">
    <source>
        <dbReference type="Pfam" id="PF13349"/>
    </source>
</evidence>
<dbReference type="InterPro" id="IPR025164">
    <property type="entry name" value="Toastrack_DUF4097"/>
</dbReference>
<name>A0A927CWR2_9BACI</name>
<accession>A0A927CWR2</accession>
<evidence type="ECO:0000259" key="2">
    <source>
        <dbReference type="Pfam" id="PF22746"/>
    </source>
</evidence>
<feature type="domain" description="YvlB/LiaX N-terminal" evidence="2">
    <location>
        <begin position="3"/>
        <end position="32"/>
    </location>
</feature>
<gene>
    <name evidence="3" type="ORF">IEO70_09355</name>
</gene>
<dbReference type="Pfam" id="PF13349">
    <property type="entry name" value="DUF4097"/>
    <property type="match status" value="1"/>
</dbReference>
<evidence type="ECO:0000313" key="4">
    <source>
        <dbReference type="Proteomes" id="UP000602076"/>
    </source>
</evidence>